<sequence>MTAMRLRLTASWRDRLTGSLRSKWRGKGQGDGAPTPISPVTPTDPLDFPTFSQPFSAVPSEVRAARAFVTALLGPEHPCHDDAILLTSELAGNVIRHALHGEFAVSVALLPGGVKITVGDRGSTTIPRPRAADDDDTSGRGLAMVDALATRWGLSCQLNHQPYSVLLWEHRCVRLSDWARRSGMRYQTAWQWARDGKMPVPVVKTAAGRCPVLGQTAEMPGRTVAYCRVWSAGQEGDLERQAGRVVTAATGMGSSFAEVVAEVGSGLNGTRPKPARLLGDAQVSSIVVEHRDRLARFGLEHLTAALEAAGRRIVIIDDAQVDDDLAADATGVLISWGARLYGRRSVARRARAAVRAAWEAA</sequence>
<dbReference type="Gene3D" id="3.40.50.1390">
    <property type="entry name" value="Resolvase, N-terminal catalytic domain"/>
    <property type="match status" value="1"/>
</dbReference>
<keyword evidence="4" id="KW-1185">Reference proteome</keyword>
<protein>
    <recommendedName>
        <fullName evidence="2">Resolvase/invertase-type recombinase catalytic domain-containing protein</fullName>
    </recommendedName>
</protein>
<evidence type="ECO:0000259" key="2">
    <source>
        <dbReference type="PROSITE" id="PS51736"/>
    </source>
</evidence>
<dbReference type="SUPFAM" id="SSF55874">
    <property type="entry name" value="ATPase domain of HSP90 chaperone/DNA topoisomerase II/histidine kinase"/>
    <property type="match status" value="1"/>
</dbReference>
<dbReference type="NCBIfam" id="NF033518">
    <property type="entry name" value="transpos_IS607"/>
    <property type="match status" value="1"/>
</dbReference>
<evidence type="ECO:0000256" key="1">
    <source>
        <dbReference type="SAM" id="MobiDB-lite"/>
    </source>
</evidence>
<dbReference type="InterPro" id="IPR036162">
    <property type="entry name" value="Resolvase-like_N_sf"/>
</dbReference>
<accession>A0A917RA05</accession>
<dbReference type="PANTHER" id="PTHR36172:SF1">
    <property type="entry name" value="RESOLVASE-RELATED"/>
    <property type="match status" value="1"/>
</dbReference>
<dbReference type="InterPro" id="IPR036890">
    <property type="entry name" value="HATPase_C_sf"/>
</dbReference>
<dbReference type="GO" id="GO:0003677">
    <property type="term" value="F:DNA binding"/>
    <property type="evidence" value="ECO:0007669"/>
    <property type="project" value="InterPro"/>
</dbReference>
<feature type="domain" description="Resolvase/invertase-type recombinase catalytic" evidence="2">
    <location>
        <begin position="222"/>
        <end position="361"/>
    </location>
</feature>
<name>A0A917RA05_9ACTN</name>
<dbReference type="InterPro" id="IPR051491">
    <property type="entry name" value="Recombinase/Transposase-rel"/>
</dbReference>
<proteinExistence type="predicted"/>
<dbReference type="GO" id="GO:0000150">
    <property type="term" value="F:DNA strand exchange activity"/>
    <property type="evidence" value="ECO:0007669"/>
    <property type="project" value="InterPro"/>
</dbReference>
<feature type="region of interest" description="Disordered" evidence="1">
    <location>
        <begin position="21"/>
        <end position="43"/>
    </location>
</feature>
<dbReference type="Gene3D" id="3.30.565.10">
    <property type="entry name" value="Histidine kinase-like ATPase, C-terminal domain"/>
    <property type="match status" value="1"/>
</dbReference>
<dbReference type="Pfam" id="PF13581">
    <property type="entry name" value="HATPase_c_2"/>
    <property type="match status" value="1"/>
</dbReference>
<dbReference type="PROSITE" id="PS51736">
    <property type="entry name" value="RECOMBINASES_3"/>
    <property type="match status" value="1"/>
</dbReference>
<dbReference type="PANTHER" id="PTHR36172">
    <property type="match status" value="1"/>
</dbReference>
<dbReference type="AlphaFoldDB" id="A0A917RA05"/>
<dbReference type="InterPro" id="IPR003594">
    <property type="entry name" value="HATPase_dom"/>
</dbReference>
<dbReference type="InterPro" id="IPR006119">
    <property type="entry name" value="Resolv_N"/>
</dbReference>
<dbReference type="CDD" id="cd16936">
    <property type="entry name" value="HATPase_RsbW-like"/>
    <property type="match status" value="1"/>
</dbReference>
<dbReference type="SUPFAM" id="SSF53041">
    <property type="entry name" value="Resolvase-like"/>
    <property type="match status" value="1"/>
</dbReference>
<dbReference type="Proteomes" id="UP000645217">
    <property type="component" value="Unassembled WGS sequence"/>
</dbReference>
<evidence type="ECO:0000313" key="3">
    <source>
        <dbReference type="EMBL" id="GGK97677.1"/>
    </source>
</evidence>
<reference evidence="3" key="2">
    <citation type="submission" date="2020-09" db="EMBL/GenBank/DDBJ databases">
        <authorList>
            <person name="Sun Q."/>
            <person name="Ohkuma M."/>
        </authorList>
    </citation>
    <scope>NUCLEOTIDE SEQUENCE</scope>
    <source>
        <strain evidence="3">JCM 13064</strain>
    </source>
</reference>
<evidence type="ECO:0000313" key="4">
    <source>
        <dbReference type="Proteomes" id="UP000645217"/>
    </source>
</evidence>
<gene>
    <name evidence="3" type="ORF">GCM10007964_44890</name>
</gene>
<reference evidence="3" key="1">
    <citation type="journal article" date="2014" name="Int. J. Syst. Evol. Microbiol.">
        <title>Complete genome sequence of Corynebacterium casei LMG S-19264T (=DSM 44701T), isolated from a smear-ripened cheese.</title>
        <authorList>
            <consortium name="US DOE Joint Genome Institute (JGI-PGF)"/>
            <person name="Walter F."/>
            <person name="Albersmeier A."/>
            <person name="Kalinowski J."/>
            <person name="Ruckert C."/>
        </authorList>
    </citation>
    <scope>NUCLEOTIDE SEQUENCE</scope>
    <source>
        <strain evidence="3">JCM 13064</strain>
    </source>
</reference>
<dbReference type="EMBL" id="BMNT01000025">
    <property type="protein sequence ID" value="GGK97677.1"/>
    <property type="molecule type" value="Genomic_DNA"/>
</dbReference>
<dbReference type="InterPro" id="IPR048046">
    <property type="entry name" value="Transpos_IS607"/>
</dbReference>
<dbReference type="SMART" id="SM00857">
    <property type="entry name" value="Resolvase"/>
    <property type="match status" value="1"/>
</dbReference>
<comment type="caution">
    <text evidence="3">The sequence shown here is derived from an EMBL/GenBank/DDBJ whole genome shotgun (WGS) entry which is preliminary data.</text>
</comment>
<organism evidence="3 4">
    <name type="scientific">Sphaerisporangium melleum</name>
    <dbReference type="NCBI Taxonomy" id="321316"/>
    <lineage>
        <taxon>Bacteria</taxon>
        <taxon>Bacillati</taxon>
        <taxon>Actinomycetota</taxon>
        <taxon>Actinomycetes</taxon>
        <taxon>Streptosporangiales</taxon>
        <taxon>Streptosporangiaceae</taxon>
        <taxon>Sphaerisporangium</taxon>
    </lineage>
</organism>
<dbReference type="Pfam" id="PF00239">
    <property type="entry name" value="Resolvase"/>
    <property type="match status" value="1"/>
</dbReference>